<gene>
    <name evidence="2" type="ORF">H0485_17590</name>
</gene>
<name>A0ABS8CRM7_9RHOB</name>
<feature type="domain" description="DUF1828" evidence="1">
    <location>
        <begin position="32"/>
        <end position="122"/>
    </location>
</feature>
<evidence type="ECO:0000313" key="3">
    <source>
        <dbReference type="Proteomes" id="UP001198571"/>
    </source>
</evidence>
<evidence type="ECO:0000259" key="1">
    <source>
        <dbReference type="Pfam" id="PF08861"/>
    </source>
</evidence>
<accession>A0ABS8CRM7</accession>
<proteinExistence type="predicted"/>
<keyword evidence="3" id="KW-1185">Reference proteome</keyword>
<sequence>MSAISGVSAALKGAMCGALEVTPVPIGYAISTGFVMPDGDLLSFYLIDNEDGTFSLEDDGMTLPTAIASGLDLKSPVREGLLRGMLTDEGVRYDDDLTIRSEPVLESEIGAAALHFISALIRTRDLTLLSRENVAATFADDVRRELSTKLPPGLTISDDGKPTDSSGPDIVIRQAQTGITVARVFAAGGDLRLMDALVDYQAMGDGDSPIIAVVDRRKGRVTDRRLNTATNRGLPMAVLDGASDEWAGRVLGLIGKSDTAITARAH</sequence>
<dbReference type="Proteomes" id="UP001198571">
    <property type="component" value="Unassembled WGS sequence"/>
</dbReference>
<dbReference type="EMBL" id="JACDXX010000020">
    <property type="protein sequence ID" value="MCB5411810.1"/>
    <property type="molecule type" value="Genomic_DNA"/>
</dbReference>
<organism evidence="2 3">
    <name type="scientific">Pseudogemmobacter faecipullorum</name>
    <dbReference type="NCBI Taxonomy" id="2755041"/>
    <lineage>
        <taxon>Bacteria</taxon>
        <taxon>Pseudomonadati</taxon>
        <taxon>Pseudomonadota</taxon>
        <taxon>Alphaproteobacteria</taxon>
        <taxon>Rhodobacterales</taxon>
        <taxon>Paracoccaceae</taxon>
        <taxon>Pseudogemmobacter</taxon>
    </lineage>
</organism>
<dbReference type="InterPro" id="IPR014960">
    <property type="entry name" value="DUF1828"/>
</dbReference>
<evidence type="ECO:0000313" key="2">
    <source>
        <dbReference type="EMBL" id="MCB5411810.1"/>
    </source>
</evidence>
<dbReference type="Pfam" id="PF08861">
    <property type="entry name" value="DUF1828"/>
    <property type="match status" value="1"/>
</dbReference>
<dbReference type="RefSeq" id="WP_226937261.1">
    <property type="nucleotide sequence ID" value="NZ_JACDXX010000020.1"/>
</dbReference>
<reference evidence="2 3" key="1">
    <citation type="submission" date="2020-07" db="EMBL/GenBank/DDBJ databases">
        <title>Pseudogemmobacter sp. nov., isolated from poultry manure in Taiwan.</title>
        <authorList>
            <person name="Lin S.-Y."/>
            <person name="Tang Y.-S."/>
            <person name="Young C.-C."/>
        </authorList>
    </citation>
    <scope>NUCLEOTIDE SEQUENCE [LARGE SCALE GENOMIC DNA]</scope>
    <source>
        <strain evidence="2 3">CC-YST710</strain>
    </source>
</reference>
<comment type="caution">
    <text evidence="2">The sequence shown here is derived from an EMBL/GenBank/DDBJ whole genome shotgun (WGS) entry which is preliminary data.</text>
</comment>
<protein>
    <submittedName>
        <fullName evidence="2">DUF1828 domain-containing protein</fullName>
    </submittedName>
</protein>